<dbReference type="Gene3D" id="3.30.365.10">
    <property type="entry name" value="Aldehyde oxidase/xanthine dehydrogenase, molybdopterin binding domain"/>
    <property type="match status" value="4"/>
</dbReference>
<gene>
    <name evidence="2" type="ORF">EV147_5029</name>
</gene>
<dbReference type="PANTHER" id="PTHR11908:SF123">
    <property type="entry name" value="ALDEHYDE OXIDOREDUCTASE MOLYBDENUM-BINDING SUBUNIT PAOC"/>
    <property type="match status" value="1"/>
</dbReference>
<dbReference type="GO" id="GO:0016491">
    <property type="term" value="F:oxidoreductase activity"/>
    <property type="evidence" value="ECO:0007669"/>
    <property type="project" value="InterPro"/>
</dbReference>
<dbReference type="GO" id="GO:0005506">
    <property type="term" value="F:iron ion binding"/>
    <property type="evidence" value="ECO:0007669"/>
    <property type="project" value="InterPro"/>
</dbReference>
<protein>
    <submittedName>
        <fullName evidence="2">Xanthine dehydrogenase YagR molybdenum-binding subunit</fullName>
    </submittedName>
</protein>
<proteinExistence type="predicted"/>
<dbReference type="AlphaFoldDB" id="A0A4Q7RA74"/>
<dbReference type="SUPFAM" id="SSF54665">
    <property type="entry name" value="CO dehydrogenase molybdoprotein N-domain-like"/>
    <property type="match status" value="1"/>
</dbReference>
<dbReference type="Pfam" id="PF01315">
    <property type="entry name" value="Ald_Xan_dh_C"/>
    <property type="match status" value="1"/>
</dbReference>
<sequence>MKFTQPAADNPIDQLKVVGHAYDRLDGPLKVAGQARYAYEQHEVASNQLYGAIVAAGIGHGRILDIDTRYAMAAPGVEAVITGRTAGKLDVGEFYVAKALAVDAVEHYHQAVAVVVAGSLEQAREGAARVRVRYMRQPGAFELKRAKFDDKAPTGSPDSHIGDFERAFAASPVQVDATYDTPDQSHSMMEPHATVAAWRGGRLIVWTSIQIVSWGLRDLAKIFGLPQDRIRIVSPFIGGGFGGKATVLSDAVLAALAARHCGRPVKLALERHTMVNNTTHRPATHQRVRLGADREGRLQAIGHQSWSGNLPGGPAERCTIPTASLYAGANRLTQTRLGRLDMPEGNAMRAPGEAPGLMALEVAMDELAEKLHLDPVELRIRNDTAVDPTSGKRFGTRHFVDCLRTGAERFGWHRRRTAPRQWIEGDDYVGFGVASAIRGNNVTNSAARVRLRRNGTLLVETDMTDIGTGSYTIIGQTAAEMLGLPLERVEVRLGDSTFPRASGSLGQRGANSSTSGTYAACARLRDTLCATAGLDPARATFADGFVSEGDRRVALSALARRGEVVVEDGIEFDQARGGLAHQTFGAHFCEVRVNRATGEARVTRMLAVCAAGRILNPKTARSQVIGAMTMGLGAALMESLAVDPRLGLFVNHDLASYEVPVHADIIEQEVIFIDHLDPHSSPMKAQGVSELGISGVAAAVANAVYNACGARVRSYPVTIEKILPHLPEPT</sequence>
<dbReference type="Proteomes" id="UP000291078">
    <property type="component" value="Unassembled WGS sequence"/>
</dbReference>
<dbReference type="InterPro" id="IPR000674">
    <property type="entry name" value="Ald_Oxase/Xan_DH_a/b"/>
</dbReference>
<dbReference type="OrthoDB" id="221297at2"/>
<reference evidence="2 3" key="1">
    <citation type="journal article" date="2015" name="Stand. Genomic Sci.">
        <title>Genomic Encyclopedia of Bacterial and Archaeal Type Strains, Phase III: the genomes of soil and plant-associated and newly described type strains.</title>
        <authorList>
            <person name="Whitman W.B."/>
            <person name="Woyke T."/>
            <person name="Klenk H.P."/>
            <person name="Zhou Y."/>
            <person name="Lilburn T.G."/>
            <person name="Beck B.J."/>
            <person name="De Vos P."/>
            <person name="Vandamme P."/>
            <person name="Eisen J.A."/>
            <person name="Garrity G."/>
            <person name="Hugenholtz P."/>
            <person name="Kyrpides N.C."/>
        </authorList>
    </citation>
    <scope>NUCLEOTIDE SEQUENCE [LARGE SCALE GENOMIC DNA]</scope>
    <source>
        <strain evidence="2 3">ASC-9842</strain>
    </source>
</reference>
<dbReference type="Pfam" id="PF02738">
    <property type="entry name" value="MoCoBD_1"/>
    <property type="match status" value="1"/>
</dbReference>
<evidence type="ECO:0000313" key="2">
    <source>
        <dbReference type="EMBL" id="RZT29068.1"/>
    </source>
</evidence>
<dbReference type="PANTHER" id="PTHR11908">
    <property type="entry name" value="XANTHINE DEHYDROGENASE"/>
    <property type="match status" value="1"/>
</dbReference>
<dbReference type="Gene3D" id="3.90.1170.50">
    <property type="entry name" value="Aldehyde oxidase/xanthine dehydrogenase, a/b hammerhead"/>
    <property type="match status" value="1"/>
</dbReference>
<organism evidence="2 3">
    <name type="scientific">Cupriavidus agavae</name>
    <dbReference type="NCBI Taxonomy" id="1001822"/>
    <lineage>
        <taxon>Bacteria</taxon>
        <taxon>Pseudomonadati</taxon>
        <taxon>Pseudomonadota</taxon>
        <taxon>Betaproteobacteria</taxon>
        <taxon>Burkholderiales</taxon>
        <taxon>Burkholderiaceae</taxon>
        <taxon>Cupriavidus</taxon>
    </lineage>
</organism>
<dbReference type="Pfam" id="PF20256">
    <property type="entry name" value="MoCoBD_2"/>
    <property type="match status" value="1"/>
</dbReference>
<dbReference type="EMBL" id="SGXM01000013">
    <property type="protein sequence ID" value="RZT29068.1"/>
    <property type="molecule type" value="Genomic_DNA"/>
</dbReference>
<accession>A0A4Q7RA74</accession>
<evidence type="ECO:0000259" key="1">
    <source>
        <dbReference type="SMART" id="SM01008"/>
    </source>
</evidence>
<dbReference type="SMART" id="SM01008">
    <property type="entry name" value="Ald_Xan_dh_C"/>
    <property type="match status" value="1"/>
</dbReference>
<feature type="domain" description="Aldehyde oxidase/xanthine dehydrogenase a/b hammerhead" evidence="1">
    <location>
        <begin position="32"/>
        <end position="138"/>
    </location>
</feature>
<evidence type="ECO:0000313" key="3">
    <source>
        <dbReference type="Proteomes" id="UP000291078"/>
    </source>
</evidence>
<dbReference type="InterPro" id="IPR016208">
    <property type="entry name" value="Ald_Oxase/xanthine_DH-like"/>
</dbReference>
<dbReference type="RefSeq" id="WP_130393917.1">
    <property type="nucleotide sequence ID" value="NZ_SGXM01000013.1"/>
</dbReference>
<dbReference type="InterPro" id="IPR036856">
    <property type="entry name" value="Ald_Oxase/Xan_DH_a/b_sf"/>
</dbReference>
<dbReference type="InterPro" id="IPR037165">
    <property type="entry name" value="AldOxase/xan_DH_Mopterin-bd_sf"/>
</dbReference>
<name>A0A4Q7RA74_9BURK</name>
<comment type="caution">
    <text evidence="2">The sequence shown here is derived from an EMBL/GenBank/DDBJ whole genome shotgun (WGS) entry which is preliminary data.</text>
</comment>
<keyword evidence="3" id="KW-1185">Reference proteome</keyword>
<dbReference type="InterPro" id="IPR046867">
    <property type="entry name" value="AldOxase/xan_DH_MoCoBD2"/>
</dbReference>
<dbReference type="SUPFAM" id="SSF56003">
    <property type="entry name" value="Molybdenum cofactor-binding domain"/>
    <property type="match status" value="1"/>
</dbReference>
<dbReference type="InterPro" id="IPR008274">
    <property type="entry name" value="AldOxase/xan_DH_MoCoBD1"/>
</dbReference>